<accession>A0A7R7VU93</accession>
<gene>
    <name evidence="24" type="ORF">ACHE_60814S</name>
</gene>
<dbReference type="Pfam" id="PF00704">
    <property type="entry name" value="Glyco_hydro_18"/>
    <property type="match status" value="1"/>
</dbReference>
<keyword evidence="10 20" id="KW-0378">Hydrolase</keyword>
<dbReference type="GO" id="GO:0008843">
    <property type="term" value="F:endochitinase activity"/>
    <property type="evidence" value="ECO:0007669"/>
    <property type="project" value="UniProtKB-EC"/>
</dbReference>
<dbReference type="GO" id="GO:0006032">
    <property type="term" value="P:chitin catabolic process"/>
    <property type="evidence" value="ECO:0007669"/>
    <property type="project" value="UniProtKB-KW"/>
</dbReference>
<name>A0A7R7VU93_ASPCH</name>
<dbReference type="CDD" id="cd02877">
    <property type="entry name" value="GH18_hevamine_XipI_class_III"/>
    <property type="match status" value="1"/>
</dbReference>
<proteinExistence type="inferred from homology"/>
<feature type="compositionally biased region" description="Polar residues" evidence="21">
    <location>
        <begin position="609"/>
        <end position="624"/>
    </location>
</feature>
<dbReference type="PANTHER" id="PTHR45708:SF47">
    <property type="entry name" value="ENDOCHITINASE A"/>
    <property type="match status" value="1"/>
</dbReference>
<comment type="catalytic activity">
    <reaction evidence="1">
        <text>Random endo-hydrolysis of N-acetyl-beta-D-glucosaminide (1-&gt;4)-beta-linkages in chitin and chitodextrins.</text>
        <dbReference type="EC" id="3.2.1.14"/>
    </reaction>
</comment>
<dbReference type="GO" id="GO:0098552">
    <property type="term" value="C:side of membrane"/>
    <property type="evidence" value="ECO:0007669"/>
    <property type="project" value="UniProtKB-KW"/>
</dbReference>
<dbReference type="GeneID" id="66985286"/>
<evidence type="ECO:0000256" key="14">
    <source>
        <dbReference type="ARBA" id="ARBA00023277"/>
    </source>
</evidence>
<dbReference type="GO" id="GO:0005576">
    <property type="term" value="C:extracellular region"/>
    <property type="evidence" value="ECO:0007669"/>
    <property type="project" value="TreeGrafter"/>
</dbReference>
<dbReference type="Proteomes" id="UP000637239">
    <property type="component" value="Chromosome 6"/>
</dbReference>
<dbReference type="FunFam" id="3.20.20.80:FF:000150">
    <property type="entry name" value="Class III chitinase ChiA1"/>
    <property type="match status" value="1"/>
</dbReference>
<dbReference type="Gene3D" id="3.20.20.80">
    <property type="entry name" value="Glycosidases"/>
    <property type="match status" value="1"/>
</dbReference>
<dbReference type="GO" id="GO:0008061">
    <property type="term" value="F:chitin binding"/>
    <property type="evidence" value="ECO:0007669"/>
    <property type="project" value="UniProtKB-KW"/>
</dbReference>
<evidence type="ECO:0000256" key="10">
    <source>
        <dbReference type="ARBA" id="ARBA00022801"/>
    </source>
</evidence>
<evidence type="ECO:0000259" key="23">
    <source>
        <dbReference type="PROSITE" id="PS51910"/>
    </source>
</evidence>
<evidence type="ECO:0000256" key="4">
    <source>
        <dbReference type="ARBA" id="ARBA00012729"/>
    </source>
</evidence>
<dbReference type="PROSITE" id="PS51910">
    <property type="entry name" value="GH18_2"/>
    <property type="match status" value="1"/>
</dbReference>
<dbReference type="EMBL" id="AP024421">
    <property type="protein sequence ID" value="BCR90928.1"/>
    <property type="molecule type" value="Genomic_DNA"/>
</dbReference>
<dbReference type="InterPro" id="IPR017853">
    <property type="entry name" value="GH"/>
</dbReference>
<dbReference type="PROSITE" id="PS01095">
    <property type="entry name" value="GH18_1"/>
    <property type="match status" value="1"/>
</dbReference>
<feature type="region of interest" description="Disordered" evidence="21">
    <location>
        <begin position="697"/>
        <end position="797"/>
    </location>
</feature>
<feature type="region of interest" description="Disordered" evidence="21">
    <location>
        <begin position="339"/>
        <end position="546"/>
    </location>
</feature>
<comment type="subcellular location">
    <subcellularLocation>
        <location evidence="3">Cell membrane</location>
        <topology evidence="3">Lipid-anchor</topology>
        <topology evidence="3">GPI-anchor</topology>
    </subcellularLocation>
    <subcellularLocation>
        <location evidence="2">Secreted</location>
        <location evidence="2">Cell wall</location>
    </subcellularLocation>
</comment>
<evidence type="ECO:0000256" key="16">
    <source>
        <dbReference type="ARBA" id="ARBA00023295"/>
    </source>
</evidence>
<keyword evidence="14" id="KW-0119">Carbohydrate metabolism</keyword>
<evidence type="ECO:0000256" key="5">
    <source>
        <dbReference type="ARBA" id="ARBA00022475"/>
    </source>
</evidence>
<evidence type="ECO:0000256" key="1">
    <source>
        <dbReference type="ARBA" id="ARBA00000822"/>
    </source>
</evidence>
<feature type="compositionally biased region" description="Pro residues" evidence="21">
    <location>
        <begin position="343"/>
        <end position="355"/>
    </location>
</feature>
<evidence type="ECO:0000256" key="18">
    <source>
        <dbReference type="ARBA" id="ARBA00024658"/>
    </source>
</evidence>
<evidence type="ECO:0000256" key="7">
    <source>
        <dbReference type="ARBA" id="ARBA00022622"/>
    </source>
</evidence>
<evidence type="ECO:0000256" key="21">
    <source>
        <dbReference type="SAM" id="MobiDB-lite"/>
    </source>
</evidence>
<dbReference type="InterPro" id="IPR001579">
    <property type="entry name" value="Glyco_hydro_18_chit_AS"/>
</dbReference>
<dbReference type="InterPro" id="IPR045321">
    <property type="entry name" value="Cts1-like"/>
</dbReference>
<keyword evidence="13" id="KW-0325">Glycoprotein</keyword>
<dbReference type="KEGG" id="ache:ACHE_60814S"/>
<evidence type="ECO:0000256" key="3">
    <source>
        <dbReference type="ARBA" id="ARBA00004609"/>
    </source>
</evidence>
<dbReference type="InterPro" id="IPR050542">
    <property type="entry name" value="Glycosyl_Hydrlase18_Chitinase"/>
</dbReference>
<reference evidence="24" key="1">
    <citation type="submission" date="2021-01" db="EMBL/GenBank/DDBJ databases">
        <authorList>
            <consortium name="Aspergillus chevalieri M1 genome sequencing consortium"/>
            <person name="Kazuki M."/>
            <person name="Futagami T."/>
        </authorList>
    </citation>
    <scope>NUCLEOTIDE SEQUENCE</scope>
    <source>
        <strain evidence="24">M1</strain>
    </source>
</reference>
<dbReference type="AlphaFoldDB" id="A0A7R7VU93"/>
<feature type="compositionally biased region" description="Low complexity" evidence="21">
    <location>
        <begin position="595"/>
        <end position="608"/>
    </location>
</feature>
<keyword evidence="11" id="KW-0146">Chitin degradation</keyword>
<reference evidence="24" key="2">
    <citation type="submission" date="2021-02" db="EMBL/GenBank/DDBJ databases">
        <title>Aspergillus chevalieri M1 genome sequence.</title>
        <authorList>
            <person name="Kadooka C."/>
            <person name="Mori K."/>
            <person name="Futagami T."/>
        </authorList>
    </citation>
    <scope>NUCLEOTIDE SEQUENCE</scope>
    <source>
        <strain evidence="24">M1</strain>
    </source>
</reference>
<evidence type="ECO:0000256" key="2">
    <source>
        <dbReference type="ARBA" id="ARBA00004191"/>
    </source>
</evidence>
<evidence type="ECO:0000313" key="25">
    <source>
        <dbReference type="Proteomes" id="UP000637239"/>
    </source>
</evidence>
<evidence type="ECO:0000313" key="24">
    <source>
        <dbReference type="EMBL" id="BCR90928.1"/>
    </source>
</evidence>
<keyword evidence="25" id="KW-1185">Reference proteome</keyword>
<keyword evidence="7" id="KW-0336">GPI-anchor</keyword>
<evidence type="ECO:0000256" key="11">
    <source>
        <dbReference type="ARBA" id="ARBA00023024"/>
    </source>
</evidence>
<evidence type="ECO:0000256" key="8">
    <source>
        <dbReference type="ARBA" id="ARBA00022669"/>
    </source>
</evidence>
<organism evidence="24 25">
    <name type="scientific">Aspergillus chevalieri</name>
    <name type="common">Eurotium chevalieri</name>
    <dbReference type="NCBI Taxonomy" id="182096"/>
    <lineage>
        <taxon>Eukaryota</taxon>
        <taxon>Fungi</taxon>
        <taxon>Dikarya</taxon>
        <taxon>Ascomycota</taxon>
        <taxon>Pezizomycotina</taxon>
        <taxon>Eurotiomycetes</taxon>
        <taxon>Eurotiomycetidae</taxon>
        <taxon>Eurotiales</taxon>
        <taxon>Aspergillaceae</taxon>
        <taxon>Aspergillus</taxon>
        <taxon>Aspergillus subgen. Aspergillus</taxon>
    </lineage>
</organism>
<feature type="region of interest" description="Disordered" evidence="21">
    <location>
        <begin position="595"/>
        <end position="624"/>
    </location>
</feature>
<evidence type="ECO:0000256" key="12">
    <source>
        <dbReference type="ARBA" id="ARBA00023136"/>
    </source>
</evidence>
<evidence type="ECO:0000256" key="22">
    <source>
        <dbReference type="SAM" id="SignalP"/>
    </source>
</evidence>
<keyword evidence="6" id="KW-0964">Secreted</keyword>
<evidence type="ECO:0000256" key="9">
    <source>
        <dbReference type="ARBA" id="ARBA00022729"/>
    </source>
</evidence>
<comment type="similarity">
    <text evidence="19">Belongs to the glycosyl hydrolase 18 family. Chitinase class III subfamily.</text>
</comment>
<feature type="compositionally biased region" description="Low complexity" evidence="21">
    <location>
        <begin position="697"/>
        <end position="730"/>
    </location>
</feature>
<keyword evidence="15" id="KW-0449">Lipoprotein</keyword>
<feature type="signal peptide" evidence="22">
    <location>
        <begin position="1"/>
        <end position="21"/>
    </location>
</feature>
<feature type="chain" id="PRO_5030806085" description="chitinase" evidence="22">
    <location>
        <begin position="22"/>
        <end position="848"/>
    </location>
</feature>
<keyword evidence="6" id="KW-0134">Cell wall</keyword>
<dbReference type="GO" id="GO:0005886">
    <property type="term" value="C:plasma membrane"/>
    <property type="evidence" value="ECO:0007669"/>
    <property type="project" value="UniProtKB-SubCell"/>
</dbReference>
<evidence type="ECO:0000256" key="6">
    <source>
        <dbReference type="ARBA" id="ARBA00022512"/>
    </source>
</evidence>
<sequence length="848" mass="85595">MVSSKLVATVGALALAPVASAFDAQAKTNVAVYYGQGTNQQRLSHFCHETSLDIINLGFVNVFPDQGVLGMPGTNFGNQCDGLTSNVGNTSTQFLTGCHQLAEDIPICQAAGKKVLLSLGGDSGSVQKIESEKSAINFADFLWDSFGPKSNNLALLGSPRPFGDAVVDGFDFDIEVGGGNGYATMINRLREHFAEDPSRTFYISGAPQCPIPDAQLGDAIANAVFDFVWVQFYNTEGCSARNFVQGNGNPGFNYDEWVTVIKNSANPDAKLLVGLPASPDMAIEGFYLNPAEVEPLVSKYMNKYSETFGGIMLWEATASDNNVINNGTYADNMKEILYRYGPKPTPTPTPTPTPSQTPSHTPSSSSISVHSSSPAPSSSPVSSKTPVLSSTRTASSSSVVFTPSSSVLATSSTKASSSPISTGVSQSSSQVASSSVAPSSTPIASGKPTQSHSSAFSQASSSAPATSTPVASSTHSPSRSAVASTSSSSLATSSAPKASSSPVLTRVSQSSSQVASSSSIPAKSSSSVIASNKPTTSGKPTTSSSVAVSASQSVTSSAVPTALTSKPVISTKSSSSVLINSTPVVGSQSSVIPSASSASVGVPGSSPAITPSASVTGLPSATATESKTVTTAIVTSYIDICPTGFTTVTTIYTTTYCPETAVPATPTMKPSVPTGWTTVATVCTHCAATPTTVTLTLPPKTTGPAGAMSTGTSNGNESGNSGNTVTGTETDSTITATVIGNNSMPKPSGALSSHASQKPQDSAGTSLRVPTAAVTPSGPVSTPLIRVPTGTGSARASSTLYARPTGTASRVPVSPSGTTGTEPLFTGGAAKNVGSGVAIAMAVAAVLL</sequence>
<keyword evidence="16 20" id="KW-0326">Glycosidase</keyword>
<feature type="domain" description="GH18" evidence="23">
    <location>
        <begin position="28"/>
        <end position="340"/>
    </location>
</feature>
<keyword evidence="8" id="KW-0147">Chitin-binding</keyword>
<dbReference type="RefSeq" id="XP_043139450.1">
    <property type="nucleotide sequence ID" value="XM_043282029.1"/>
</dbReference>
<keyword evidence="5" id="KW-1003">Cell membrane</keyword>
<feature type="compositionally biased region" description="Low complexity" evidence="21">
    <location>
        <begin position="356"/>
        <end position="546"/>
    </location>
</feature>
<dbReference type="GO" id="GO:0000272">
    <property type="term" value="P:polysaccharide catabolic process"/>
    <property type="evidence" value="ECO:0007669"/>
    <property type="project" value="UniProtKB-KW"/>
</dbReference>
<evidence type="ECO:0000256" key="20">
    <source>
        <dbReference type="RuleBase" id="RU000489"/>
    </source>
</evidence>
<comment type="function">
    <text evidence="18">GPI-anchored chitinase involved in the degradation of chitin, a component of the cell walls of fungi and exoskeletal elements of some animals (including worms and arthropods). Required to reshape the cell wall at the sites where cell wall remodeling and/or cell wall maturation actively take place such as sites of conidia formation.</text>
</comment>
<protein>
    <recommendedName>
        <fullName evidence="4">chitinase</fullName>
        <ecNumber evidence="4">3.2.1.14</ecNumber>
    </recommendedName>
</protein>
<dbReference type="SUPFAM" id="SSF51445">
    <property type="entry name" value="(Trans)glycosidases"/>
    <property type="match status" value="1"/>
</dbReference>
<evidence type="ECO:0000256" key="13">
    <source>
        <dbReference type="ARBA" id="ARBA00023180"/>
    </source>
</evidence>
<dbReference type="PANTHER" id="PTHR45708">
    <property type="entry name" value="ENDOCHITINASE"/>
    <property type="match status" value="1"/>
</dbReference>
<dbReference type="EC" id="3.2.1.14" evidence="4"/>
<dbReference type="InterPro" id="IPR001223">
    <property type="entry name" value="Glyco_hydro18_cat"/>
</dbReference>
<evidence type="ECO:0000256" key="15">
    <source>
        <dbReference type="ARBA" id="ARBA00023288"/>
    </source>
</evidence>
<evidence type="ECO:0000256" key="19">
    <source>
        <dbReference type="ARBA" id="ARBA00025727"/>
    </source>
</evidence>
<feature type="compositionally biased region" description="Polar residues" evidence="21">
    <location>
        <begin position="731"/>
        <end position="765"/>
    </location>
</feature>
<keyword evidence="9 22" id="KW-0732">Signal</keyword>
<keyword evidence="12" id="KW-0472">Membrane</keyword>
<evidence type="ECO:0000256" key="17">
    <source>
        <dbReference type="ARBA" id="ARBA00023326"/>
    </source>
</evidence>
<keyword evidence="17" id="KW-0624">Polysaccharide degradation</keyword>